<dbReference type="HOGENOM" id="CLU_989480_0_0_7"/>
<dbReference type="AlphaFoldDB" id="A0A0H3A6V9"/>
<proteinExistence type="predicted"/>
<accession>A0A0H3A6V9</accession>
<name>A0A0H3A6V9_NITV4</name>
<gene>
    <name evidence="1" type="ordered locus">Dvul_1039</name>
</gene>
<dbReference type="KEGG" id="dvl:Dvul_1039"/>
<protein>
    <submittedName>
        <fullName evidence="1">Uncharacterized protein</fullName>
    </submittedName>
</protein>
<dbReference type="EMBL" id="CP000527">
    <property type="protein sequence ID" value="ABM28059.1"/>
    <property type="molecule type" value="Genomic_DNA"/>
</dbReference>
<evidence type="ECO:0000313" key="1">
    <source>
        <dbReference type="EMBL" id="ABM28059.1"/>
    </source>
</evidence>
<evidence type="ECO:0000313" key="2">
    <source>
        <dbReference type="Proteomes" id="UP000009173"/>
    </source>
</evidence>
<organism evidence="1 2">
    <name type="scientific">Nitratidesulfovibrio vulgaris (strain DP4)</name>
    <name type="common">Desulfovibrio vulgaris</name>
    <dbReference type="NCBI Taxonomy" id="391774"/>
    <lineage>
        <taxon>Bacteria</taxon>
        <taxon>Pseudomonadati</taxon>
        <taxon>Thermodesulfobacteriota</taxon>
        <taxon>Desulfovibrionia</taxon>
        <taxon>Desulfovibrionales</taxon>
        <taxon>Desulfovibrionaceae</taxon>
        <taxon>Nitratidesulfovibrio</taxon>
    </lineage>
</organism>
<dbReference type="Proteomes" id="UP000009173">
    <property type="component" value="Chromosome"/>
</dbReference>
<sequence length="281" mass="32120">MPKRRTKTGARVVCPVCGHTKRADQTCHSLTCQAIRRVHPTLAYEWRLRAFVVFLCGKLAGALLEQDPDRDGDRICERIIRWQTEAFSDMGPRFRIPEQYALRRQGELLGIMRQTFGDEGSHVCVWATAYACVLLVQDLLERIPEDSDERRIYNWLECAMLALVKLCIRKRGADPLHDEASRSEAYGYYNTLRFDIWQEKVEDEGEGKCFVVADRMLVVARNRREAREHLLRSYGLVFRSRAVRGLHPDTQLMAGDTATTAGDIANAYPVPSIIKYAEQAA</sequence>
<reference evidence="2" key="1">
    <citation type="journal article" date="2009" name="Environ. Microbiol.">
        <title>Contribution of mobile genetic elements to Desulfovibrio vulgaris genome plasticity.</title>
        <authorList>
            <person name="Walker C.B."/>
            <person name="Stolyar S."/>
            <person name="Chivian D."/>
            <person name="Pinel N."/>
            <person name="Gabster J.A."/>
            <person name="Dehal P.S."/>
            <person name="He Z."/>
            <person name="Yang Z.K."/>
            <person name="Yen H.C."/>
            <person name="Zhou J."/>
            <person name="Wall J.D."/>
            <person name="Hazen T.C."/>
            <person name="Arkin A.P."/>
            <person name="Stahl D.A."/>
        </authorList>
    </citation>
    <scope>NUCLEOTIDE SEQUENCE [LARGE SCALE GENOMIC DNA]</scope>
    <source>
        <strain evidence="2">DP4</strain>
    </source>
</reference>